<evidence type="ECO:0000313" key="7">
    <source>
        <dbReference type="Proteomes" id="UP001149719"/>
    </source>
</evidence>
<keyword evidence="2" id="KW-0175">Coiled coil</keyword>
<evidence type="ECO:0000259" key="5">
    <source>
        <dbReference type="PROSITE" id="PS50076"/>
    </source>
</evidence>
<dbReference type="InterPro" id="IPR036869">
    <property type="entry name" value="J_dom_sf"/>
</dbReference>
<dbReference type="SMART" id="SM00271">
    <property type="entry name" value="DnaJ"/>
    <property type="match status" value="1"/>
</dbReference>
<gene>
    <name evidence="6" type="ORF">O1D97_01645</name>
</gene>
<dbReference type="CDD" id="cd06257">
    <property type="entry name" value="DnaJ"/>
    <property type="match status" value="1"/>
</dbReference>
<evidence type="ECO:0000256" key="4">
    <source>
        <dbReference type="SAM" id="Phobius"/>
    </source>
</evidence>
<feature type="coiled-coil region" evidence="2">
    <location>
        <begin position="96"/>
        <end position="123"/>
    </location>
</feature>
<keyword evidence="1" id="KW-0143">Chaperone</keyword>
<accession>A0ABT4JRD0</accession>
<dbReference type="Proteomes" id="UP001149719">
    <property type="component" value="Unassembled WGS sequence"/>
</dbReference>
<feature type="transmembrane region" description="Helical" evidence="4">
    <location>
        <begin position="218"/>
        <end position="238"/>
    </location>
</feature>
<evidence type="ECO:0000256" key="1">
    <source>
        <dbReference type="ARBA" id="ARBA00023186"/>
    </source>
</evidence>
<evidence type="ECO:0000313" key="6">
    <source>
        <dbReference type="EMBL" id="MCZ2720378.1"/>
    </source>
</evidence>
<feature type="region of interest" description="Disordered" evidence="3">
    <location>
        <begin position="178"/>
        <end position="202"/>
    </location>
</feature>
<dbReference type="PROSITE" id="PS50076">
    <property type="entry name" value="DNAJ_2"/>
    <property type="match status" value="1"/>
</dbReference>
<proteinExistence type="predicted"/>
<dbReference type="Gene3D" id="1.10.287.110">
    <property type="entry name" value="DnaJ domain"/>
    <property type="match status" value="1"/>
</dbReference>
<protein>
    <submittedName>
        <fullName evidence="6">J domain-containing protein</fullName>
    </submittedName>
</protein>
<comment type="caution">
    <text evidence="6">The sequence shown here is derived from an EMBL/GenBank/DDBJ whole genome shotgun (WGS) entry which is preliminary data.</text>
</comment>
<dbReference type="RefSeq" id="WP_269122221.1">
    <property type="nucleotide sequence ID" value="NZ_JAPUBN010000006.1"/>
</dbReference>
<reference evidence="6" key="1">
    <citation type="submission" date="2022-12" db="EMBL/GenBank/DDBJ databases">
        <title>Marinomonas 15G1-11 sp. nov, isolated from marine algae.</title>
        <authorList>
            <person name="Butt M."/>
            <person name="Choi D.G."/>
            <person name="Kim J.M."/>
            <person name="Lee J.K."/>
            <person name="Baek J.H."/>
            <person name="Jeon C.O."/>
        </authorList>
    </citation>
    <scope>NUCLEOTIDE SEQUENCE</scope>
    <source>
        <strain evidence="6">15G1-11</strain>
    </source>
</reference>
<dbReference type="Pfam" id="PF00226">
    <property type="entry name" value="DnaJ"/>
    <property type="match status" value="1"/>
</dbReference>
<dbReference type="PANTHER" id="PTHR43948:SF10">
    <property type="entry name" value="MRJ, ISOFORM E"/>
    <property type="match status" value="1"/>
</dbReference>
<keyword evidence="4" id="KW-0812">Transmembrane</keyword>
<keyword evidence="7" id="KW-1185">Reference proteome</keyword>
<keyword evidence="4" id="KW-0472">Membrane</keyword>
<keyword evidence="4" id="KW-1133">Transmembrane helix</keyword>
<dbReference type="InterPro" id="IPR001623">
    <property type="entry name" value="DnaJ_domain"/>
</dbReference>
<dbReference type="SUPFAM" id="SSF46565">
    <property type="entry name" value="Chaperone J-domain"/>
    <property type="match status" value="1"/>
</dbReference>
<name>A0ABT4JRD0_9GAMM</name>
<evidence type="ECO:0000256" key="3">
    <source>
        <dbReference type="SAM" id="MobiDB-lite"/>
    </source>
</evidence>
<feature type="domain" description="J" evidence="5">
    <location>
        <begin position="5"/>
        <end position="83"/>
    </location>
</feature>
<evidence type="ECO:0000256" key="2">
    <source>
        <dbReference type="SAM" id="Coils"/>
    </source>
</evidence>
<dbReference type="EMBL" id="JAPUBN010000006">
    <property type="protein sequence ID" value="MCZ2720378.1"/>
    <property type="molecule type" value="Genomic_DNA"/>
</dbReference>
<dbReference type="PRINTS" id="PR00625">
    <property type="entry name" value="JDOMAIN"/>
</dbReference>
<sequence>MSLNDDYQLLELDHNANEAQAKAAYRRLAKRYHPDKNPHRDTTERFQRLQVAYQNVLNAIRQGIITKEWKSFDFDTHRYDKTRFNTVNDELQYAYIKERQKAYDELKRNSAKHEKARQNAIREARNTANEKRVKKMYEEAFKASQASESFKQYSNQSNATADQQVDDFIQQYQSAAMNETDQDKEHNNNTTSYGFATQERPGPKQQFSFSKITPLNTLFLALSYLSFFALGVFTTFYWQSINTNGMAPTEKAIAYLPGQYPQLRHGINYTLIPTALFPSPDLSANSTLTVPAGVDVIASQLTASDWVAIRYQETAGWVQAKNLGFGSIEHAQNTGCYGYPGIPPMHGEVFGEHKGSSRLRILNTLPIQSLLTFESYDGYPSFSVFLHSSQPYAANFIPQGQYRLVLQSGSLYHRGCNQFLFNQTSKVVMEDVQFTSAERSLTLAQ</sequence>
<organism evidence="6 7">
    <name type="scientific">Marinomonas phaeophyticola</name>
    <dbReference type="NCBI Taxonomy" id="3004091"/>
    <lineage>
        <taxon>Bacteria</taxon>
        <taxon>Pseudomonadati</taxon>
        <taxon>Pseudomonadota</taxon>
        <taxon>Gammaproteobacteria</taxon>
        <taxon>Oceanospirillales</taxon>
        <taxon>Oceanospirillaceae</taxon>
        <taxon>Marinomonas</taxon>
    </lineage>
</organism>
<dbReference type="PANTHER" id="PTHR43948">
    <property type="entry name" value="DNAJ HOMOLOG SUBFAMILY B"/>
    <property type="match status" value="1"/>
</dbReference>